<dbReference type="OrthoDB" id="6989522at2"/>
<reference evidence="1 2" key="1">
    <citation type="submission" date="2016-01" db="EMBL/GenBank/DDBJ databases">
        <title>Investigation of taxonomic status of Bacillus aminovorans.</title>
        <authorList>
            <person name="Verma A."/>
            <person name="Pal Y."/>
            <person name="Krishnamurthi S."/>
        </authorList>
    </citation>
    <scope>NUCLEOTIDE SEQUENCE [LARGE SCALE GENOMIC DNA]</scope>
    <source>
        <strain evidence="1 2">DSM 4337</strain>
    </source>
</reference>
<evidence type="ECO:0000313" key="1">
    <source>
        <dbReference type="EMBL" id="OAH56650.1"/>
    </source>
</evidence>
<dbReference type="EMBL" id="LQWZ01000021">
    <property type="protein sequence ID" value="OAH56650.1"/>
    <property type="molecule type" value="Genomic_DNA"/>
</dbReference>
<gene>
    <name evidence="1" type="ORF">AWH48_20005</name>
</gene>
<protein>
    <submittedName>
        <fullName evidence="1">Uncharacterized protein</fullName>
    </submittedName>
</protein>
<name>A0A177KTK8_9BACI</name>
<organism evidence="1 2">
    <name type="scientific">Domibacillus aminovorans</name>
    <dbReference type="NCBI Taxonomy" id="29332"/>
    <lineage>
        <taxon>Bacteria</taxon>
        <taxon>Bacillati</taxon>
        <taxon>Bacillota</taxon>
        <taxon>Bacilli</taxon>
        <taxon>Bacillales</taxon>
        <taxon>Bacillaceae</taxon>
        <taxon>Domibacillus</taxon>
    </lineage>
</organism>
<proteinExistence type="predicted"/>
<dbReference type="Proteomes" id="UP000077271">
    <property type="component" value="Unassembled WGS sequence"/>
</dbReference>
<comment type="caution">
    <text evidence="1">The sequence shown here is derived from an EMBL/GenBank/DDBJ whole genome shotgun (WGS) entry which is preliminary data.</text>
</comment>
<dbReference type="RefSeq" id="WP_063974878.1">
    <property type="nucleotide sequence ID" value="NZ_LQWZ01000021.1"/>
</dbReference>
<sequence length="104" mass="12431">MIHQYNSWKLLYFDEIENLFSDRYGINLTSSTPNPFYTRSNEFAYAHIFGNPLMALEQIKYEVNSAGRDVKSPEDLISIPPNYIKNTFMLYNDHPLFRKRTRWD</sequence>
<dbReference type="AlphaFoldDB" id="A0A177KTK8"/>
<accession>A0A177KTK8</accession>
<evidence type="ECO:0000313" key="2">
    <source>
        <dbReference type="Proteomes" id="UP000077271"/>
    </source>
</evidence>